<evidence type="ECO:0000313" key="3">
    <source>
        <dbReference type="EMBL" id="RMI16990.1"/>
    </source>
</evidence>
<evidence type="ECO:0000313" key="5">
    <source>
        <dbReference type="Proteomes" id="UP000278036"/>
    </source>
</evidence>
<proteinExistence type="predicted"/>
<dbReference type="Proteomes" id="UP000274097">
    <property type="component" value="Unassembled WGS sequence"/>
</dbReference>
<gene>
    <name evidence="2" type="ORF">D6Z83_14205</name>
    <name evidence="3" type="ORF">EBE87_24415</name>
</gene>
<dbReference type="EMBL" id="RFLX01000042">
    <property type="protein sequence ID" value="RMI16990.1"/>
    <property type="molecule type" value="Genomic_DNA"/>
</dbReference>
<dbReference type="InParanoid" id="A0A3A9JG95"/>
<dbReference type="Proteomes" id="UP000278036">
    <property type="component" value="Unassembled WGS sequence"/>
</dbReference>
<sequence>RGSFRRAIGGLLLPYYAPPHTKFLTVPVAAKAFFRSARLATGIVPDKVTTDGHGPYPRAILSTLGKQVTHRTSAYRSNGLEQDHRGIKGRIRCMREFKSFSAAERFCRSHDELRNHLRPRIRQNQHVPASRSRMLHLRRAATVLSIFAAGSAYSVSWREVAALARALTEPATSPRWEVAGCGYSASGQRRAGAHHLLRLHPGVEILGRDVAELLGGVAQREVLGHGLLADLYRLVIADTRVQHSDQHQRLGQVLGDAGQVGFQLVHHVVGEAFRRIGQQRG</sequence>
<keyword evidence="4" id="KW-1185">Reference proteome</keyword>
<dbReference type="AlphaFoldDB" id="A0A3A9JG95"/>
<evidence type="ECO:0000313" key="2">
    <source>
        <dbReference type="EMBL" id="RKK03495.1"/>
    </source>
</evidence>
<evidence type="ECO:0000259" key="1">
    <source>
        <dbReference type="Pfam" id="PF13610"/>
    </source>
</evidence>
<dbReference type="InterPro" id="IPR032874">
    <property type="entry name" value="DDE_dom"/>
</dbReference>
<dbReference type="Pfam" id="PF13610">
    <property type="entry name" value="DDE_Tnp_IS240"/>
    <property type="match status" value="1"/>
</dbReference>
<reference evidence="2 5" key="1">
    <citation type="submission" date="2018-09" db="EMBL/GenBank/DDBJ databases">
        <title>Roseomonas sp. nov., isolated from feces of Tibetan antelopes in the Qinghai-Tibet plateau, China.</title>
        <authorList>
            <person name="Tian Z."/>
        </authorList>
    </citation>
    <scope>NUCLEOTIDE SEQUENCE [LARGE SCALE GENOMIC DNA]</scope>
    <source>
        <strain evidence="3 4">Z23</strain>
        <strain evidence="2 5">Z24</strain>
    </source>
</reference>
<protein>
    <submittedName>
        <fullName evidence="2">DDE domain-containing protein</fullName>
    </submittedName>
</protein>
<dbReference type="EMBL" id="RAQU01000083">
    <property type="protein sequence ID" value="RKK03495.1"/>
    <property type="molecule type" value="Genomic_DNA"/>
</dbReference>
<feature type="non-terminal residue" evidence="2">
    <location>
        <position position="1"/>
    </location>
</feature>
<feature type="domain" description="DDE" evidence="1">
    <location>
        <begin position="29"/>
        <end position="118"/>
    </location>
</feature>
<evidence type="ECO:0000313" key="4">
    <source>
        <dbReference type="Proteomes" id="UP000274097"/>
    </source>
</evidence>
<organism evidence="2 5">
    <name type="scientific">Teichococcus wenyumeiae</name>
    <dbReference type="NCBI Taxonomy" id="2478470"/>
    <lineage>
        <taxon>Bacteria</taxon>
        <taxon>Pseudomonadati</taxon>
        <taxon>Pseudomonadota</taxon>
        <taxon>Alphaproteobacteria</taxon>
        <taxon>Acetobacterales</taxon>
        <taxon>Roseomonadaceae</taxon>
        <taxon>Roseomonas</taxon>
    </lineage>
</organism>
<accession>A0A3A9JG95</accession>
<comment type="caution">
    <text evidence="2">The sequence shown here is derived from an EMBL/GenBank/DDBJ whole genome shotgun (WGS) entry which is preliminary data.</text>
</comment>
<name>A0A3A9JG95_9PROT</name>